<evidence type="ECO:0000256" key="1">
    <source>
        <dbReference type="ARBA" id="ARBA00004273"/>
    </source>
</evidence>
<comment type="caution">
    <text evidence="16">The sequence shown here is derived from an EMBL/GenBank/DDBJ whole genome shotgun (WGS) entry which is preliminary data.</text>
</comment>
<dbReference type="GO" id="GO:0046933">
    <property type="term" value="F:proton-transporting ATP synthase activity, rotational mechanism"/>
    <property type="evidence" value="ECO:0007669"/>
    <property type="project" value="InterPro"/>
</dbReference>
<evidence type="ECO:0000256" key="7">
    <source>
        <dbReference type="ARBA" id="ARBA00022946"/>
    </source>
</evidence>
<sequence>MFRQSLRSLARVNKFAGVRTYAEAANSDVLKLSLALPHTAIYNNKAITQVNVPGASGEMGILANHVPIVEQLKPGVVEVIEEAGSTKYFISGGFVNVLPNSKVNISTVEAFKLEDFSAEKVKTLLAEAQKNAASADEAVSAEANIQIEVLESLQAAGVH</sequence>
<dbReference type="OrthoDB" id="270171at2759"/>
<evidence type="ECO:0000256" key="6">
    <source>
        <dbReference type="ARBA" id="ARBA00022792"/>
    </source>
</evidence>
<evidence type="ECO:0000256" key="9">
    <source>
        <dbReference type="ARBA" id="ARBA00023128"/>
    </source>
</evidence>
<accession>A0A9W7DE33</accession>
<name>A0A9W7DE33_AMBMO</name>
<keyword evidence="7" id="KW-0809">Transit peptide</keyword>
<evidence type="ECO:0000256" key="10">
    <source>
        <dbReference type="ARBA" id="ARBA00023136"/>
    </source>
</evidence>
<dbReference type="GO" id="GO:0005743">
    <property type="term" value="C:mitochondrial inner membrane"/>
    <property type="evidence" value="ECO:0007669"/>
    <property type="project" value="UniProtKB-SubCell"/>
</dbReference>
<keyword evidence="6" id="KW-0999">Mitochondrion inner membrane</keyword>
<keyword evidence="5" id="KW-0375">Hydrogen ion transport</keyword>
<gene>
    <name evidence="16" type="ORF">Amon01_000096800</name>
</gene>
<keyword evidence="4" id="KW-0813">Transport</keyword>
<dbReference type="InterPro" id="IPR048938">
    <property type="entry name" value="ATPD_C_fung"/>
</dbReference>
<evidence type="ECO:0000259" key="14">
    <source>
        <dbReference type="Pfam" id="PF02823"/>
    </source>
</evidence>
<keyword evidence="10" id="KW-0472">Membrane</keyword>
<keyword evidence="17" id="KW-1185">Reference proteome</keyword>
<evidence type="ECO:0000256" key="4">
    <source>
        <dbReference type="ARBA" id="ARBA00022448"/>
    </source>
</evidence>
<dbReference type="SUPFAM" id="SSF51344">
    <property type="entry name" value="Epsilon subunit of F1F0-ATP synthase N-terminal domain"/>
    <property type="match status" value="1"/>
</dbReference>
<feature type="domain" description="ATP synthase F1 complex delta/epsilon subunit N-terminal" evidence="14">
    <location>
        <begin position="30"/>
        <end position="107"/>
    </location>
</feature>
<organism evidence="16 17">
    <name type="scientific">Ambrosiozyma monospora</name>
    <name type="common">Yeast</name>
    <name type="synonym">Endomycopsis monosporus</name>
    <dbReference type="NCBI Taxonomy" id="43982"/>
    <lineage>
        <taxon>Eukaryota</taxon>
        <taxon>Fungi</taxon>
        <taxon>Dikarya</taxon>
        <taxon>Ascomycota</taxon>
        <taxon>Saccharomycotina</taxon>
        <taxon>Pichiomycetes</taxon>
        <taxon>Pichiales</taxon>
        <taxon>Pichiaceae</taxon>
        <taxon>Ambrosiozyma</taxon>
    </lineage>
</organism>
<comment type="subcellular location">
    <subcellularLocation>
        <location evidence="1">Mitochondrion inner membrane</location>
    </subcellularLocation>
</comment>
<comment type="similarity">
    <text evidence="2">Belongs to the ATPase epsilon chain family.</text>
</comment>
<dbReference type="InterPro" id="IPR036771">
    <property type="entry name" value="ATPsynth_dsu/esu_N"/>
</dbReference>
<dbReference type="PANTHER" id="PTHR13822:SF7">
    <property type="entry name" value="ATP SYNTHASE SUBUNIT DELTA, MITOCHONDRIAL"/>
    <property type="match status" value="1"/>
</dbReference>
<evidence type="ECO:0000256" key="5">
    <source>
        <dbReference type="ARBA" id="ARBA00022781"/>
    </source>
</evidence>
<dbReference type="InterPro" id="IPR001469">
    <property type="entry name" value="ATP_synth_F1_dsu/esu"/>
</dbReference>
<evidence type="ECO:0000256" key="13">
    <source>
        <dbReference type="ARBA" id="ARBA00031669"/>
    </source>
</evidence>
<dbReference type="Gene3D" id="6.10.140.880">
    <property type="match status" value="1"/>
</dbReference>
<evidence type="ECO:0000256" key="8">
    <source>
        <dbReference type="ARBA" id="ARBA00023065"/>
    </source>
</evidence>
<dbReference type="AlphaFoldDB" id="A0A9W7DE33"/>
<dbReference type="GO" id="GO:0045259">
    <property type="term" value="C:proton-transporting ATP synthase complex"/>
    <property type="evidence" value="ECO:0007669"/>
    <property type="project" value="UniProtKB-KW"/>
</dbReference>
<keyword evidence="12" id="KW-0066">ATP synthesis</keyword>
<protein>
    <recommendedName>
        <fullName evidence="3">ATP synthase subunit delta, mitochondrial</fullName>
    </recommendedName>
    <alternativeName>
        <fullName evidence="13">F-ATPase delta subunit</fullName>
    </alternativeName>
</protein>
<evidence type="ECO:0000313" key="17">
    <source>
        <dbReference type="Proteomes" id="UP001165063"/>
    </source>
</evidence>
<reference evidence="16" key="1">
    <citation type="submission" date="2023-04" db="EMBL/GenBank/DDBJ databases">
        <title>Ambrosiozyma monospora NBRC 1965.</title>
        <authorList>
            <person name="Ichikawa N."/>
            <person name="Sato H."/>
            <person name="Tonouchi N."/>
        </authorList>
    </citation>
    <scope>NUCLEOTIDE SEQUENCE</scope>
    <source>
        <strain evidence="16">NBRC 1965</strain>
    </source>
</reference>
<dbReference type="EMBL" id="BSXU01000280">
    <property type="protein sequence ID" value="GMG20091.1"/>
    <property type="molecule type" value="Genomic_DNA"/>
</dbReference>
<evidence type="ECO:0000256" key="2">
    <source>
        <dbReference type="ARBA" id="ARBA00005712"/>
    </source>
</evidence>
<evidence type="ECO:0000313" key="16">
    <source>
        <dbReference type="EMBL" id="GMG20091.1"/>
    </source>
</evidence>
<evidence type="ECO:0000259" key="15">
    <source>
        <dbReference type="Pfam" id="PF21334"/>
    </source>
</evidence>
<dbReference type="InterPro" id="IPR020546">
    <property type="entry name" value="ATP_synth_F1_dsu/esu_N"/>
</dbReference>
<dbReference type="FunFam" id="2.60.15.10:FF:000003">
    <property type="entry name" value="ATP synthase subunit delta, mitochondrial"/>
    <property type="match status" value="1"/>
</dbReference>
<evidence type="ECO:0000256" key="3">
    <source>
        <dbReference type="ARBA" id="ARBA00016960"/>
    </source>
</evidence>
<dbReference type="Gene3D" id="2.60.15.10">
    <property type="entry name" value="F0F1 ATP synthase delta/epsilon subunit, N-terminal"/>
    <property type="match status" value="1"/>
</dbReference>
<dbReference type="Proteomes" id="UP001165063">
    <property type="component" value="Unassembled WGS sequence"/>
</dbReference>
<evidence type="ECO:0000256" key="11">
    <source>
        <dbReference type="ARBA" id="ARBA00023196"/>
    </source>
</evidence>
<keyword evidence="9" id="KW-0496">Mitochondrion</keyword>
<keyword evidence="11" id="KW-0139">CF(1)</keyword>
<dbReference type="PANTHER" id="PTHR13822">
    <property type="entry name" value="ATP SYNTHASE DELTA/EPSILON CHAIN"/>
    <property type="match status" value="1"/>
</dbReference>
<dbReference type="CDD" id="cd12152">
    <property type="entry name" value="F1-ATPase_delta"/>
    <property type="match status" value="1"/>
</dbReference>
<dbReference type="Pfam" id="PF02823">
    <property type="entry name" value="ATP-synt_DE_N"/>
    <property type="match status" value="1"/>
</dbReference>
<dbReference type="HAMAP" id="MF_00530">
    <property type="entry name" value="ATP_synth_epsil_bac"/>
    <property type="match status" value="1"/>
</dbReference>
<keyword evidence="8" id="KW-0406">Ion transport</keyword>
<feature type="domain" description="F1F0-ATP synthase subunit delta C-terminal" evidence="15">
    <location>
        <begin position="116"/>
        <end position="155"/>
    </location>
</feature>
<proteinExistence type="inferred from homology"/>
<dbReference type="Pfam" id="PF21334">
    <property type="entry name" value="ATPD_C_fung"/>
    <property type="match status" value="1"/>
</dbReference>
<evidence type="ECO:0000256" key="12">
    <source>
        <dbReference type="ARBA" id="ARBA00023310"/>
    </source>
</evidence>